<evidence type="ECO:0000256" key="10">
    <source>
        <dbReference type="ARBA" id="ARBA00022833"/>
    </source>
</evidence>
<dbReference type="InterPro" id="IPR001206">
    <property type="entry name" value="Diacylglycerol_kinase_cat_dom"/>
</dbReference>
<accession>A0A251JHJ2</accession>
<evidence type="ECO:0000256" key="1">
    <source>
        <dbReference type="ARBA" id="ARBA00009280"/>
    </source>
</evidence>
<dbReference type="Gramene" id="Manes.13G085300.4.v8.1">
    <property type="protein sequence ID" value="Manes.13G085300.4.v8.1.CDS"/>
    <property type="gene ID" value="Manes.13G085300.v8.1"/>
</dbReference>
<feature type="domain" description="Phorbol-ester/DAG-type" evidence="15">
    <location>
        <begin position="58"/>
        <end position="119"/>
    </location>
</feature>
<reference evidence="17 18" key="1">
    <citation type="submission" date="2016-02" db="EMBL/GenBank/DDBJ databases">
        <title>WGS assembly of Manihot esculenta.</title>
        <authorList>
            <person name="Bredeson J.V."/>
            <person name="Prochnik S.E."/>
            <person name="Lyons J.B."/>
            <person name="Schmutz J."/>
            <person name="Grimwood J."/>
            <person name="Vrebalov J."/>
            <person name="Bart R.S."/>
            <person name="Amuge T."/>
            <person name="Ferguson M.E."/>
            <person name="Green R."/>
            <person name="Putnam N."/>
            <person name="Stites J."/>
            <person name="Rounsley S."/>
            <person name="Rokhsar D.S."/>
        </authorList>
    </citation>
    <scope>NUCLEOTIDE SEQUENCE [LARGE SCALE GENOMIC DNA]</scope>
    <source>
        <strain evidence="18">cv. AM560-2</strain>
        <tissue evidence="17">Leaf</tissue>
    </source>
</reference>
<dbReference type="Gramene" id="Manes.13G085300.11.v8.1">
    <property type="protein sequence ID" value="Manes.13G085300.11.v8.1.CDS"/>
    <property type="gene ID" value="Manes.13G085300.v8.1"/>
</dbReference>
<feature type="transmembrane region" description="Helical" evidence="14">
    <location>
        <begin position="6"/>
        <end position="27"/>
    </location>
</feature>
<evidence type="ECO:0000256" key="7">
    <source>
        <dbReference type="ARBA" id="ARBA00022771"/>
    </source>
</evidence>
<evidence type="ECO:0000256" key="13">
    <source>
        <dbReference type="RuleBase" id="RU361128"/>
    </source>
</evidence>
<evidence type="ECO:0000256" key="2">
    <source>
        <dbReference type="ARBA" id="ARBA00011245"/>
    </source>
</evidence>
<dbReference type="EMBL" id="CM004399">
    <property type="protein sequence ID" value="OAY33310.1"/>
    <property type="molecule type" value="Genomic_DNA"/>
</dbReference>
<keyword evidence="6 13" id="KW-0547">Nucleotide-binding</keyword>
<dbReference type="InterPro" id="IPR037607">
    <property type="entry name" value="DGK"/>
</dbReference>
<dbReference type="GO" id="GO:0004143">
    <property type="term" value="F:ATP-dependent diacylglycerol kinase activity"/>
    <property type="evidence" value="ECO:0000318"/>
    <property type="project" value="GO_Central"/>
</dbReference>
<evidence type="ECO:0000256" key="9">
    <source>
        <dbReference type="ARBA" id="ARBA00022821"/>
    </source>
</evidence>
<keyword evidence="9" id="KW-0611">Plant defense</keyword>
<keyword evidence="14" id="KW-0472">Membrane</keyword>
<feature type="domain" description="Phorbol-ester/DAG-type" evidence="15">
    <location>
        <begin position="131"/>
        <end position="194"/>
    </location>
</feature>
<dbReference type="Gene3D" id="3.30.60.20">
    <property type="match status" value="1"/>
</dbReference>
<evidence type="ECO:0000256" key="8">
    <source>
        <dbReference type="ARBA" id="ARBA00022777"/>
    </source>
</evidence>
<sequence length="695" mass="77458">MMIELGISLVWVASALLGLLAVIYVFVRWQRKTSLNWVKAAARAKKEVWKELDVPRSCHSWMEDLGYGHQPSTCSVCLTSLVTPENVSLKAGFHTSVHLCAVCGVAAHLYCSKYAAMDCKCVAQAGFSHVRHQWSEKWFNMDENPEMSAFCFYCDEPCGVPLIDGSPMWHCLWCQRLIHVKCHANMSKGSDDICDLGPLRRIILSPLCVKEVNDGHTLNFVSEEIMASSAGGQMRRRRSRAKYGSGHSVNGKLQDSSATNRALEYVLNGLVGLKKSKGEKNNVCLKKNGKMKSTSNWLMPKKVGTTICAEVKKYVLVDLAQDTRPLLVFINSKSGGQLGPSLQKRLNMLLNPLQVFELSDSQGPEVGLEFFSNLQYFRVLVCGGDGTVAWVLDAIERHNFGSPPPVAVLPLGTGNDLSRVLHWGRGFSMVNGQYGLRTLLHDIDCAAVTMLDRWKVNIKEENLEGYPNKEQSKFMMNYLGIGCDAKLAYEFHVTRKNKPEKFSSQFVNKLRYAKEGARDIMDRACADLPWQVWLEVDGKDIYIPKDSEGLIVLNIGSYMGGVDLWQNDSEHDDSFSFQSMQDKTLEIVCVHGAWHLGKLQVGLSHARRLAQGKVVKIHASSSFPVQIDGEPFIHQPGCLEIEHDGQVFVLRKASEEPRGHPAAIMTQVLVDAECKGIINASQKKILLEQLALNLS</sequence>
<keyword evidence="10" id="KW-0862">Zinc</keyword>
<dbReference type="InterPro" id="IPR046349">
    <property type="entry name" value="C1-like_sf"/>
</dbReference>
<dbReference type="Gramene" id="Manes.13G085300.9.v8.1">
    <property type="protein sequence ID" value="Manes.13G085300.9.v8.1.CDS"/>
    <property type="gene ID" value="Manes.13G085300.v8.1"/>
</dbReference>
<comment type="subunit">
    <text evidence="2">Monomer.</text>
</comment>
<comment type="catalytic activity">
    <reaction evidence="13">
        <text>a 1,2-diacyl-sn-glycerol + ATP = a 1,2-diacyl-sn-glycero-3-phosphate + ADP + H(+)</text>
        <dbReference type="Rhea" id="RHEA:10272"/>
        <dbReference type="ChEBI" id="CHEBI:15378"/>
        <dbReference type="ChEBI" id="CHEBI:17815"/>
        <dbReference type="ChEBI" id="CHEBI:30616"/>
        <dbReference type="ChEBI" id="CHEBI:58608"/>
        <dbReference type="ChEBI" id="CHEBI:456216"/>
        <dbReference type="EC" id="2.7.1.107"/>
    </reaction>
</comment>
<gene>
    <name evidence="17" type="ORF">MANES_13G085300</name>
</gene>
<organism evidence="17 18">
    <name type="scientific">Manihot esculenta</name>
    <name type="common">Cassava</name>
    <name type="synonym">Jatropha manihot</name>
    <dbReference type="NCBI Taxonomy" id="3983"/>
    <lineage>
        <taxon>Eukaryota</taxon>
        <taxon>Viridiplantae</taxon>
        <taxon>Streptophyta</taxon>
        <taxon>Embryophyta</taxon>
        <taxon>Tracheophyta</taxon>
        <taxon>Spermatophyta</taxon>
        <taxon>Magnoliopsida</taxon>
        <taxon>eudicotyledons</taxon>
        <taxon>Gunneridae</taxon>
        <taxon>Pentapetalae</taxon>
        <taxon>rosids</taxon>
        <taxon>fabids</taxon>
        <taxon>Malpighiales</taxon>
        <taxon>Euphorbiaceae</taxon>
        <taxon>Crotonoideae</taxon>
        <taxon>Manihoteae</taxon>
        <taxon>Manihot</taxon>
    </lineage>
</organism>
<dbReference type="Pfam" id="PF00130">
    <property type="entry name" value="C1_1"/>
    <property type="match status" value="1"/>
</dbReference>
<evidence type="ECO:0000256" key="11">
    <source>
        <dbReference type="ARBA" id="ARBA00022840"/>
    </source>
</evidence>
<dbReference type="Proteomes" id="UP000091857">
    <property type="component" value="Chromosome 13"/>
</dbReference>
<keyword evidence="4" id="KW-0479">Metal-binding</keyword>
<dbReference type="Gene3D" id="3.40.50.10330">
    <property type="entry name" value="Probable inorganic polyphosphate/atp-NAD kinase, domain 1"/>
    <property type="match status" value="1"/>
</dbReference>
<dbReference type="OrthoDB" id="242257at2759"/>
<dbReference type="Pfam" id="PF00609">
    <property type="entry name" value="DAGK_acc"/>
    <property type="match status" value="1"/>
</dbReference>
<dbReference type="PROSITE" id="PS50081">
    <property type="entry name" value="ZF_DAG_PE_2"/>
    <property type="match status" value="2"/>
</dbReference>
<evidence type="ECO:0000313" key="18">
    <source>
        <dbReference type="Proteomes" id="UP000091857"/>
    </source>
</evidence>
<dbReference type="FunFam" id="2.60.200.40:FF:000006">
    <property type="entry name" value="Diacylglycerol kinase"/>
    <property type="match status" value="1"/>
</dbReference>
<evidence type="ECO:0000256" key="4">
    <source>
        <dbReference type="ARBA" id="ARBA00022723"/>
    </source>
</evidence>
<evidence type="ECO:0000313" key="17">
    <source>
        <dbReference type="EMBL" id="OAY33310.1"/>
    </source>
</evidence>
<dbReference type="Gene3D" id="2.60.200.40">
    <property type="match status" value="1"/>
</dbReference>
<dbReference type="SMART" id="SM00109">
    <property type="entry name" value="C1"/>
    <property type="match status" value="2"/>
</dbReference>
<dbReference type="GO" id="GO:0035556">
    <property type="term" value="P:intracellular signal transduction"/>
    <property type="evidence" value="ECO:0000318"/>
    <property type="project" value="GO_Central"/>
</dbReference>
<keyword evidence="8 13" id="KW-0418">Kinase</keyword>
<dbReference type="InterPro" id="IPR000756">
    <property type="entry name" value="Diacylglycerol_kin_accessory"/>
</dbReference>
<dbReference type="STRING" id="3983.A0A251JHJ2"/>
<keyword evidence="18" id="KW-1185">Reference proteome</keyword>
<dbReference type="Pfam" id="PF00781">
    <property type="entry name" value="DAGK_cat"/>
    <property type="match status" value="1"/>
</dbReference>
<keyword evidence="5" id="KW-0677">Repeat</keyword>
<keyword evidence="14" id="KW-1133">Transmembrane helix</keyword>
<keyword evidence="12" id="KW-0346">Stress response</keyword>
<dbReference type="PANTHER" id="PTHR11255">
    <property type="entry name" value="DIACYLGLYCEROL KINASE"/>
    <property type="match status" value="1"/>
</dbReference>
<dbReference type="Gramene" id="Manes.13G085300.10.v8.1">
    <property type="protein sequence ID" value="Manes.13G085300.10.v8.1.CDS"/>
    <property type="gene ID" value="Manes.13G085300.v8.1"/>
</dbReference>
<dbReference type="InterPro" id="IPR017438">
    <property type="entry name" value="ATP-NAD_kinase_N"/>
</dbReference>
<dbReference type="SUPFAM" id="SSF111331">
    <property type="entry name" value="NAD kinase/diacylglycerol kinase-like"/>
    <property type="match status" value="1"/>
</dbReference>
<dbReference type="GO" id="GO:0006952">
    <property type="term" value="P:defense response"/>
    <property type="evidence" value="ECO:0007669"/>
    <property type="project" value="UniProtKB-KW"/>
</dbReference>
<protein>
    <recommendedName>
        <fullName evidence="13">Diacylglycerol kinase</fullName>
        <shortName evidence="13">DAG kinase</shortName>
        <ecNumber evidence="13">2.7.1.107</ecNumber>
    </recommendedName>
</protein>
<dbReference type="PROSITE" id="PS50146">
    <property type="entry name" value="DAGK"/>
    <property type="match status" value="1"/>
</dbReference>
<dbReference type="Gramene" id="Manes.13G085300.8.v8.1">
    <property type="protein sequence ID" value="Manes.13G085300.8.v8.1.CDS"/>
    <property type="gene ID" value="Manes.13G085300.v8.1"/>
</dbReference>
<keyword evidence="7" id="KW-0863">Zinc-finger</keyword>
<feature type="domain" description="DAGKc" evidence="16">
    <location>
        <begin position="321"/>
        <end position="460"/>
    </location>
</feature>
<proteinExistence type="inferred from homology"/>
<dbReference type="AlphaFoldDB" id="A0A251JHJ2"/>
<dbReference type="GO" id="GO:0007200">
    <property type="term" value="P:phospholipase C-activating G protein-coupled receptor signaling pathway"/>
    <property type="evidence" value="ECO:0007669"/>
    <property type="project" value="InterPro"/>
</dbReference>
<dbReference type="CDD" id="cd20805">
    <property type="entry name" value="C1_DGK_rpt2"/>
    <property type="match status" value="1"/>
</dbReference>
<dbReference type="GO" id="GO:0046486">
    <property type="term" value="P:glycerolipid metabolic process"/>
    <property type="evidence" value="ECO:0000318"/>
    <property type="project" value="GO_Central"/>
</dbReference>
<dbReference type="FunFam" id="3.30.60.20:FF:000027">
    <property type="entry name" value="Diacylglycerol kinase"/>
    <property type="match status" value="1"/>
</dbReference>
<dbReference type="SMART" id="SM00046">
    <property type="entry name" value="DAGKc"/>
    <property type="match status" value="1"/>
</dbReference>
<dbReference type="EMBL" id="CM004399">
    <property type="protein sequence ID" value="OAY33311.1"/>
    <property type="molecule type" value="Genomic_DNA"/>
</dbReference>
<evidence type="ECO:0000256" key="5">
    <source>
        <dbReference type="ARBA" id="ARBA00022737"/>
    </source>
</evidence>
<keyword evidence="14" id="KW-0812">Transmembrane</keyword>
<evidence type="ECO:0000259" key="16">
    <source>
        <dbReference type="PROSITE" id="PS50146"/>
    </source>
</evidence>
<dbReference type="PANTHER" id="PTHR11255:SF104">
    <property type="entry name" value="DIACYLGLYCEROL KINASE 2"/>
    <property type="match status" value="1"/>
</dbReference>
<dbReference type="FunFam" id="3.40.50.10330:FF:000006">
    <property type="entry name" value="Diacylglycerol kinase"/>
    <property type="match status" value="1"/>
</dbReference>
<name>A0A251JHJ2_MANES</name>
<evidence type="ECO:0000256" key="3">
    <source>
        <dbReference type="ARBA" id="ARBA00022679"/>
    </source>
</evidence>
<dbReference type="SUPFAM" id="SSF57889">
    <property type="entry name" value="Cysteine-rich domain"/>
    <property type="match status" value="1"/>
</dbReference>
<keyword evidence="11 13" id="KW-0067">ATP-binding</keyword>
<comment type="similarity">
    <text evidence="1 13">Belongs to the eukaryotic diacylglycerol kinase family.</text>
</comment>
<evidence type="ECO:0000256" key="12">
    <source>
        <dbReference type="ARBA" id="ARBA00023016"/>
    </source>
</evidence>
<evidence type="ECO:0000256" key="6">
    <source>
        <dbReference type="ARBA" id="ARBA00022741"/>
    </source>
</evidence>
<evidence type="ECO:0000259" key="15">
    <source>
        <dbReference type="PROSITE" id="PS50081"/>
    </source>
</evidence>
<dbReference type="EC" id="2.7.1.107" evidence="13"/>
<dbReference type="InterPro" id="IPR002219">
    <property type="entry name" value="PKC_DAG/PE"/>
</dbReference>
<dbReference type="GO" id="GO:0005524">
    <property type="term" value="F:ATP binding"/>
    <property type="evidence" value="ECO:0007669"/>
    <property type="project" value="UniProtKB-KW"/>
</dbReference>
<dbReference type="GO" id="GO:0016020">
    <property type="term" value="C:membrane"/>
    <property type="evidence" value="ECO:0000318"/>
    <property type="project" value="GO_Central"/>
</dbReference>
<dbReference type="SMART" id="SM00045">
    <property type="entry name" value="DAGKa"/>
    <property type="match status" value="1"/>
</dbReference>
<evidence type="ECO:0000256" key="14">
    <source>
        <dbReference type="SAM" id="Phobius"/>
    </source>
</evidence>
<keyword evidence="3 13" id="KW-0808">Transferase</keyword>
<dbReference type="InterPro" id="IPR016064">
    <property type="entry name" value="NAD/diacylglycerol_kinase_sf"/>
</dbReference>
<dbReference type="GO" id="GO:0008270">
    <property type="term" value="F:zinc ion binding"/>
    <property type="evidence" value="ECO:0007669"/>
    <property type="project" value="UniProtKB-KW"/>
</dbReference>